<feature type="binding site" evidence="10">
    <location>
        <begin position="60"/>
        <end position="63"/>
    </location>
    <ligand>
        <name>substrate</name>
    </ligand>
</feature>
<evidence type="ECO:0000256" key="8">
    <source>
        <dbReference type="ARBA" id="ARBA00022840"/>
    </source>
</evidence>
<name>A0ABU0RDL1_9MICO</name>
<dbReference type="InterPro" id="IPR001576">
    <property type="entry name" value="Phosphoglycerate_kinase"/>
</dbReference>
<dbReference type="Pfam" id="PF00162">
    <property type="entry name" value="PGK"/>
    <property type="match status" value="1"/>
</dbReference>
<accession>A0ABU0RDL1</accession>
<dbReference type="PANTHER" id="PTHR11406">
    <property type="entry name" value="PHOSPHOGLYCERATE KINASE"/>
    <property type="match status" value="1"/>
</dbReference>
<keyword evidence="10" id="KW-0963">Cytoplasm</keyword>
<evidence type="ECO:0000256" key="7">
    <source>
        <dbReference type="ARBA" id="ARBA00022777"/>
    </source>
</evidence>
<feature type="binding site" evidence="10">
    <location>
        <begin position="359"/>
        <end position="362"/>
    </location>
    <ligand>
        <name>ATP</name>
        <dbReference type="ChEBI" id="CHEBI:30616"/>
    </ligand>
</feature>
<reference evidence="12 13" key="1">
    <citation type="submission" date="2023-07" db="EMBL/GenBank/DDBJ databases">
        <title>Comparative genomics of wheat-associated soil bacteria to identify genetic determinants of phenazine resistance.</title>
        <authorList>
            <person name="Mouncey N."/>
        </authorList>
    </citation>
    <scope>NUCLEOTIDE SEQUENCE [LARGE SCALE GENOMIC DNA]</scope>
    <source>
        <strain evidence="12 13">V3I3</strain>
    </source>
</reference>
<comment type="subunit">
    <text evidence="10">Monomer.</text>
</comment>
<dbReference type="EC" id="2.7.2.3" evidence="3 10"/>
<organism evidence="12 13">
    <name type="scientific">Agromyces ramosus</name>
    <dbReference type="NCBI Taxonomy" id="33879"/>
    <lineage>
        <taxon>Bacteria</taxon>
        <taxon>Bacillati</taxon>
        <taxon>Actinomycetota</taxon>
        <taxon>Actinomycetes</taxon>
        <taxon>Micrococcales</taxon>
        <taxon>Microbacteriaceae</taxon>
        <taxon>Agromyces</taxon>
    </lineage>
</organism>
<dbReference type="PROSITE" id="PS00111">
    <property type="entry name" value="PGLYCERATE_KINASE"/>
    <property type="match status" value="1"/>
</dbReference>
<comment type="similarity">
    <text evidence="10 11">Belongs to the phosphoglycerate kinase family.</text>
</comment>
<evidence type="ECO:0000256" key="11">
    <source>
        <dbReference type="RuleBase" id="RU000532"/>
    </source>
</evidence>
<keyword evidence="9 10" id="KW-0324">Glycolysis</keyword>
<dbReference type="SUPFAM" id="SSF53748">
    <property type="entry name" value="Phosphoglycerate kinase"/>
    <property type="match status" value="1"/>
</dbReference>
<evidence type="ECO:0000256" key="1">
    <source>
        <dbReference type="ARBA" id="ARBA00000642"/>
    </source>
</evidence>
<dbReference type="PIRSF" id="PIRSF000724">
    <property type="entry name" value="Pgk"/>
    <property type="match status" value="1"/>
</dbReference>
<feature type="binding site" evidence="10">
    <location>
        <position position="333"/>
    </location>
    <ligand>
        <name>ATP</name>
        <dbReference type="ChEBI" id="CHEBI:30616"/>
    </ligand>
</feature>
<keyword evidence="5 10" id="KW-0808">Transferase</keyword>
<keyword evidence="8 10" id="KW-0067">ATP-binding</keyword>
<sequence length="404" mass="42115">MTLRTIDSLGPLAGKRVVVRCDLNVPLRDGVITDDGRVRASVPTLDALVRQGARVIVVSHLGRPEGAPEPKYSLAPVAARLGELIDAPVAFATDTVGPDAAAKVGALGDGEVLVLENLRFNPGETSKNEAERTAFAGELAEFADAVVSDGFGVVHRKQASVYELEQLRPSAAGVLIAAELEVLDRLTETPERPYAVVLGGSKVSDKLGVIAHLLPRVDSLLIGGGMLFTFLAAQGHKVGSSLLEADQIETVRGYLDEAAERGVEIVLPTDVVVAASFSADAEHVVTAADSIEETPFGASGLGLDIGPETAAEFARRVRESRTVFWNGPMGVFELAPFAAGTLAVAEALTEVEGLSVVGGGDSAAAVRQLGFPDDRFGHISTGGGASLEFLEGKKLPGLEVLGWQ</sequence>
<dbReference type="RefSeq" id="WP_307044850.1">
    <property type="nucleotide sequence ID" value="NZ_JAUSYY010000001.1"/>
</dbReference>
<evidence type="ECO:0000256" key="9">
    <source>
        <dbReference type="ARBA" id="ARBA00023152"/>
    </source>
</evidence>
<keyword evidence="7 10" id="KW-0418">Kinase</keyword>
<dbReference type="EMBL" id="JAUSYY010000001">
    <property type="protein sequence ID" value="MDQ0896166.1"/>
    <property type="molecule type" value="Genomic_DNA"/>
</dbReference>
<comment type="subcellular location">
    <subcellularLocation>
        <location evidence="10">Cytoplasm</location>
    </subcellularLocation>
</comment>
<proteinExistence type="inferred from homology"/>
<dbReference type="Gene3D" id="3.40.50.1260">
    <property type="entry name" value="Phosphoglycerate kinase, N-terminal domain"/>
    <property type="match status" value="2"/>
</dbReference>
<evidence type="ECO:0000256" key="3">
    <source>
        <dbReference type="ARBA" id="ARBA00013061"/>
    </source>
</evidence>
<comment type="catalytic activity">
    <reaction evidence="1 10 11">
        <text>(2R)-3-phosphoglycerate + ATP = (2R)-3-phospho-glyceroyl phosphate + ADP</text>
        <dbReference type="Rhea" id="RHEA:14801"/>
        <dbReference type="ChEBI" id="CHEBI:30616"/>
        <dbReference type="ChEBI" id="CHEBI:57604"/>
        <dbReference type="ChEBI" id="CHEBI:58272"/>
        <dbReference type="ChEBI" id="CHEBI:456216"/>
        <dbReference type="EC" id="2.7.2.3"/>
    </reaction>
</comment>
<keyword evidence="6 10" id="KW-0547">Nucleotide-binding</keyword>
<evidence type="ECO:0000313" key="12">
    <source>
        <dbReference type="EMBL" id="MDQ0896166.1"/>
    </source>
</evidence>
<evidence type="ECO:0000256" key="10">
    <source>
        <dbReference type="HAMAP-Rule" id="MF_00145"/>
    </source>
</evidence>
<evidence type="ECO:0000256" key="6">
    <source>
        <dbReference type="ARBA" id="ARBA00022741"/>
    </source>
</evidence>
<keyword evidence="13" id="KW-1185">Reference proteome</keyword>
<dbReference type="InterPro" id="IPR036043">
    <property type="entry name" value="Phosphoglycerate_kinase_sf"/>
</dbReference>
<feature type="binding site" evidence="10">
    <location>
        <position position="206"/>
    </location>
    <ligand>
        <name>ATP</name>
        <dbReference type="ChEBI" id="CHEBI:30616"/>
    </ligand>
</feature>
<dbReference type="InterPro" id="IPR015824">
    <property type="entry name" value="Phosphoglycerate_kinase_N"/>
</dbReference>
<dbReference type="InterPro" id="IPR015911">
    <property type="entry name" value="Phosphoglycerate_kinase_CS"/>
</dbReference>
<gene>
    <name evidence="10" type="primary">pgk</name>
    <name evidence="12" type="ORF">QFZ26_003721</name>
</gene>
<feature type="binding site" evidence="10">
    <location>
        <position position="119"/>
    </location>
    <ligand>
        <name>substrate</name>
    </ligand>
</feature>
<dbReference type="GO" id="GO:0004618">
    <property type="term" value="F:phosphoglycerate kinase activity"/>
    <property type="evidence" value="ECO:0007669"/>
    <property type="project" value="UniProtKB-EC"/>
</dbReference>
<feature type="binding site" evidence="10">
    <location>
        <position position="302"/>
    </location>
    <ligand>
        <name>ATP</name>
        <dbReference type="ChEBI" id="CHEBI:30616"/>
    </ligand>
</feature>
<evidence type="ECO:0000256" key="4">
    <source>
        <dbReference type="ARBA" id="ARBA00016471"/>
    </source>
</evidence>
<dbReference type="HAMAP" id="MF_00145">
    <property type="entry name" value="Phosphoglyc_kinase"/>
    <property type="match status" value="1"/>
</dbReference>
<evidence type="ECO:0000313" key="13">
    <source>
        <dbReference type="Proteomes" id="UP001239083"/>
    </source>
</evidence>
<evidence type="ECO:0000256" key="5">
    <source>
        <dbReference type="ARBA" id="ARBA00022679"/>
    </source>
</evidence>
<dbReference type="PANTHER" id="PTHR11406:SF23">
    <property type="entry name" value="PHOSPHOGLYCERATE KINASE 1, CHLOROPLASTIC-RELATED"/>
    <property type="match status" value="1"/>
</dbReference>
<feature type="binding site" evidence="10">
    <location>
        <position position="156"/>
    </location>
    <ligand>
        <name>substrate</name>
    </ligand>
</feature>
<dbReference type="PRINTS" id="PR00477">
    <property type="entry name" value="PHGLYCKINASE"/>
</dbReference>
<comment type="pathway">
    <text evidence="2 10">Carbohydrate degradation; glycolysis; pyruvate from D-glyceraldehyde 3-phosphate: step 2/5.</text>
</comment>
<feature type="binding site" evidence="10">
    <location>
        <begin position="22"/>
        <end position="24"/>
    </location>
    <ligand>
        <name>substrate</name>
    </ligand>
</feature>
<evidence type="ECO:0000256" key="2">
    <source>
        <dbReference type="ARBA" id="ARBA00004838"/>
    </source>
</evidence>
<dbReference type="Proteomes" id="UP001239083">
    <property type="component" value="Unassembled WGS sequence"/>
</dbReference>
<feature type="binding site" evidence="10">
    <location>
        <position position="37"/>
    </location>
    <ligand>
        <name>substrate</name>
    </ligand>
</feature>
<protein>
    <recommendedName>
        <fullName evidence="4 10">Phosphoglycerate kinase</fullName>
        <ecNumber evidence="3 10">2.7.2.3</ecNumber>
    </recommendedName>
</protein>
<comment type="caution">
    <text evidence="12">The sequence shown here is derived from an EMBL/GenBank/DDBJ whole genome shotgun (WGS) entry which is preliminary data.</text>
</comment>